<feature type="transmembrane region" description="Helical" evidence="2">
    <location>
        <begin position="300"/>
        <end position="325"/>
    </location>
</feature>
<sequence>MAVLVFVGPMLFHGTRDGVWRGLVSLREGLLSVLHVFGFGGSLKDGVTLAATFSALATFIAGGAYYSYGQASVERREGLVRHSLTDSMLNSFVFAFLWSLVLYCSGFVLFVYGPLPFLGPLSGVNWVARGVGSLFGLIILAGPLMIACASPFLLWVRTAVHDVGDVSNRLHMVDREIDRLGGAKWGPGRARVTKGSVLPASKRIVVAVLWALLLACVSHLRSWDSYSNDVLVSALVGALVVFSQSRMTVLLVLYGTSKFSDRGVVLCCRAVVALYALLALKLFLRAILTSNEGGRSAWAVFLALLLVGTYSAAGVVIFGSVEAFFHPLRSSFARRINRLVGEKSMLEEELEILGAEARSTSREGALGLRAGTRGAARSKNISLPARWYGAGASMSIRRRRRPRGDAATGG</sequence>
<feature type="transmembrane region" description="Helical" evidence="2">
    <location>
        <begin position="204"/>
        <end position="220"/>
    </location>
</feature>
<feature type="transmembrane region" description="Helical" evidence="2">
    <location>
        <begin position="266"/>
        <end position="288"/>
    </location>
</feature>
<feature type="transmembrane region" description="Helical" evidence="2">
    <location>
        <begin position="232"/>
        <end position="254"/>
    </location>
</feature>
<evidence type="ECO:0000256" key="2">
    <source>
        <dbReference type="SAM" id="Phobius"/>
    </source>
</evidence>
<proteinExistence type="predicted"/>
<dbReference type="EMBL" id="CP159989">
    <property type="protein sequence ID" value="XCP83139.1"/>
    <property type="molecule type" value="Genomic_DNA"/>
</dbReference>
<name>A0AAU8N810_9ACTO</name>
<reference evidence="3" key="1">
    <citation type="submission" date="2024-05" db="EMBL/GenBank/DDBJ databases">
        <title>Draft genome assemblies of 36 bacteria isolated from hibernating arctic ground squirrels.</title>
        <authorList>
            <person name="McKee H."/>
            <person name="Mullen L."/>
            <person name="Drown D.M."/>
            <person name="Duddleston K.N."/>
        </authorList>
    </citation>
    <scope>NUCLEOTIDE SEQUENCE</scope>
    <source>
        <strain evidence="3">AR004</strain>
    </source>
</reference>
<feature type="transmembrane region" description="Helical" evidence="2">
    <location>
        <begin position="89"/>
        <end position="113"/>
    </location>
</feature>
<keyword evidence="2" id="KW-1133">Transmembrane helix</keyword>
<evidence type="ECO:0000313" key="3">
    <source>
        <dbReference type="EMBL" id="XCP83139.1"/>
    </source>
</evidence>
<protein>
    <submittedName>
        <fullName evidence="3">Uncharacterized protein</fullName>
    </submittedName>
</protein>
<feature type="transmembrane region" description="Helical" evidence="2">
    <location>
        <begin position="47"/>
        <end position="68"/>
    </location>
</feature>
<gene>
    <name evidence="3" type="ORF">ABXS69_04480</name>
</gene>
<feature type="coiled-coil region" evidence="1">
    <location>
        <begin position="336"/>
        <end position="363"/>
    </location>
</feature>
<dbReference type="RefSeq" id="WP_366181349.1">
    <property type="nucleotide sequence ID" value="NZ_CP159989.1"/>
</dbReference>
<organism evidence="3">
    <name type="scientific">Actinomyces timonensis</name>
    <dbReference type="NCBI Taxonomy" id="1288391"/>
    <lineage>
        <taxon>Bacteria</taxon>
        <taxon>Bacillati</taxon>
        <taxon>Actinomycetota</taxon>
        <taxon>Actinomycetes</taxon>
        <taxon>Actinomycetales</taxon>
        <taxon>Actinomycetaceae</taxon>
        <taxon>Actinomyces</taxon>
    </lineage>
</organism>
<feature type="transmembrane region" description="Helical" evidence="2">
    <location>
        <begin position="133"/>
        <end position="156"/>
    </location>
</feature>
<keyword evidence="2" id="KW-0472">Membrane</keyword>
<dbReference type="AlphaFoldDB" id="A0AAU8N810"/>
<evidence type="ECO:0000256" key="1">
    <source>
        <dbReference type="SAM" id="Coils"/>
    </source>
</evidence>
<accession>A0AAU8N810</accession>
<keyword evidence="2" id="KW-0812">Transmembrane</keyword>
<keyword evidence="1" id="KW-0175">Coiled coil</keyword>